<dbReference type="Proteomes" id="UP000619486">
    <property type="component" value="Unassembled WGS sequence"/>
</dbReference>
<feature type="active site" description="For GATase activity" evidence="9">
    <location>
        <position position="2"/>
    </location>
</feature>
<evidence type="ECO:0000256" key="9">
    <source>
        <dbReference type="PIRSR" id="PIRSR001589-1"/>
    </source>
</evidence>
<evidence type="ECO:0000256" key="10">
    <source>
        <dbReference type="PIRSR" id="PIRSR001589-2"/>
    </source>
</evidence>
<dbReference type="Pfam" id="PF13537">
    <property type="entry name" value="GATase_7"/>
    <property type="match status" value="1"/>
</dbReference>
<keyword evidence="7 9" id="KW-0315">Glutamine amidotransferase</keyword>
<feature type="binding site" evidence="10">
    <location>
        <position position="102"/>
    </location>
    <ligand>
        <name>L-glutamine</name>
        <dbReference type="ChEBI" id="CHEBI:58359"/>
    </ligand>
</feature>
<comment type="caution">
    <text evidence="13">The sequence shown here is derived from an EMBL/GenBank/DDBJ whole genome shotgun (WGS) entry which is preliminary data.</text>
</comment>
<dbReference type="InterPro" id="IPR029055">
    <property type="entry name" value="Ntn_hydrolases_N"/>
</dbReference>
<keyword evidence="5 10" id="KW-0067">ATP-binding</keyword>
<evidence type="ECO:0000256" key="7">
    <source>
        <dbReference type="ARBA" id="ARBA00022962"/>
    </source>
</evidence>
<comment type="pathway">
    <text evidence="1">Amino-acid biosynthesis; L-asparagine biosynthesis; L-asparagine from L-aspartate (L-Gln route): step 1/1.</text>
</comment>
<dbReference type="AlphaFoldDB" id="A0A918H0Q7"/>
<dbReference type="InterPro" id="IPR014729">
    <property type="entry name" value="Rossmann-like_a/b/a_fold"/>
</dbReference>
<dbReference type="Gene3D" id="3.60.20.10">
    <property type="entry name" value="Glutamine Phosphoribosylpyrophosphate, subunit 1, domain 1"/>
    <property type="match status" value="1"/>
</dbReference>
<feature type="binding site" evidence="10">
    <location>
        <begin position="383"/>
        <end position="384"/>
    </location>
    <ligand>
        <name>ATP</name>
        <dbReference type="ChEBI" id="CHEBI:30616"/>
    </ligand>
</feature>
<dbReference type="GO" id="GO:0005829">
    <property type="term" value="C:cytosol"/>
    <property type="evidence" value="ECO:0007669"/>
    <property type="project" value="TreeGrafter"/>
</dbReference>
<dbReference type="EC" id="6.3.5.4" evidence="3"/>
<dbReference type="GO" id="GO:0006529">
    <property type="term" value="P:asparagine biosynthetic process"/>
    <property type="evidence" value="ECO:0007669"/>
    <property type="project" value="UniProtKB-KW"/>
</dbReference>
<dbReference type="GO" id="GO:0005524">
    <property type="term" value="F:ATP binding"/>
    <property type="evidence" value="ECO:0007669"/>
    <property type="project" value="UniProtKB-KW"/>
</dbReference>
<evidence type="ECO:0000256" key="5">
    <source>
        <dbReference type="ARBA" id="ARBA00022840"/>
    </source>
</evidence>
<dbReference type="PROSITE" id="PS51278">
    <property type="entry name" value="GATASE_TYPE_2"/>
    <property type="match status" value="1"/>
</dbReference>
<keyword evidence="4 10" id="KW-0547">Nucleotide-binding</keyword>
<keyword evidence="9" id="KW-0028">Amino-acid biosynthesis</keyword>
<comment type="similarity">
    <text evidence="2">Belongs to the asparagine synthetase family.</text>
</comment>
<evidence type="ECO:0000313" key="13">
    <source>
        <dbReference type="EMBL" id="GGT30012.1"/>
    </source>
</evidence>
<dbReference type="SUPFAM" id="SSF56235">
    <property type="entry name" value="N-terminal nucleophile aminohydrolases (Ntn hydrolases)"/>
    <property type="match status" value="1"/>
</dbReference>
<proteinExistence type="inferred from homology"/>
<protein>
    <recommendedName>
        <fullName evidence="3">asparagine synthase (glutamine-hydrolyzing)</fullName>
        <ecNumber evidence="3">6.3.5.4</ecNumber>
    </recommendedName>
</protein>
<feature type="domain" description="Glutamine amidotransferase type-2" evidence="12">
    <location>
        <begin position="2"/>
        <end position="214"/>
    </location>
</feature>
<feature type="binding site" evidence="10">
    <location>
        <position position="261"/>
    </location>
    <ligand>
        <name>ATP</name>
        <dbReference type="ChEBI" id="CHEBI:30616"/>
    </ligand>
</feature>
<comment type="catalytic activity">
    <reaction evidence="8">
        <text>L-aspartate + L-glutamine + ATP + H2O = L-asparagine + L-glutamate + AMP + diphosphate + H(+)</text>
        <dbReference type="Rhea" id="RHEA:12228"/>
        <dbReference type="ChEBI" id="CHEBI:15377"/>
        <dbReference type="ChEBI" id="CHEBI:15378"/>
        <dbReference type="ChEBI" id="CHEBI:29985"/>
        <dbReference type="ChEBI" id="CHEBI:29991"/>
        <dbReference type="ChEBI" id="CHEBI:30616"/>
        <dbReference type="ChEBI" id="CHEBI:33019"/>
        <dbReference type="ChEBI" id="CHEBI:58048"/>
        <dbReference type="ChEBI" id="CHEBI:58359"/>
        <dbReference type="ChEBI" id="CHEBI:456215"/>
        <dbReference type="EC" id="6.3.5.4"/>
    </reaction>
</comment>
<dbReference type="CDD" id="cd01991">
    <property type="entry name" value="Asn_synthase_B_C"/>
    <property type="match status" value="1"/>
</dbReference>
<reference evidence="13" key="2">
    <citation type="submission" date="2020-09" db="EMBL/GenBank/DDBJ databases">
        <authorList>
            <person name="Sun Q."/>
            <person name="Ohkuma M."/>
        </authorList>
    </citation>
    <scope>NUCLEOTIDE SEQUENCE</scope>
    <source>
        <strain evidence="13">JCM 3172</strain>
    </source>
</reference>
<evidence type="ECO:0000256" key="6">
    <source>
        <dbReference type="ARBA" id="ARBA00022888"/>
    </source>
</evidence>
<dbReference type="RefSeq" id="WP_189201593.1">
    <property type="nucleotide sequence ID" value="NZ_BMQQ01000007.1"/>
</dbReference>
<evidence type="ECO:0000256" key="1">
    <source>
        <dbReference type="ARBA" id="ARBA00005187"/>
    </source>
</evidence>
<dbReference type="InterPro" id="IPR001962">
    <property type="entry name" value="Asn_synthase"/>
</dbReference>
<dbReference type="InterPro" id="IPR006426">
    <property type="entry name" value="Asn_synth_AEB"/>
</dbReference>
<keyword evidence="14" id="KW-1185">Reference proteome</keyword>
<dbReference type="InterPro" id="IPR033738">
    <property type="entry name" value="AsnB_N"/>
</dbReference>
<dbReference type="InterPro" id="IPR017932">
    <property type="entry name" value="GATase_2_dom"/>
</dbReference>
<name>A0A918H0Q7_9ACTN</name>
<dbReference type="GO" id="GO:0004066">
    <property type="term" value="F:asparagine synthase (glutamine-hydrolyzing) activity"/>
    <property type="evidence" value="ECO:0007669"/>
    <property type="project" value="UniProtKB-EC"/>
</dbReference>
<accession>A0A918H0Q7</accession>
<evidence type="ECO:0000313" key="14">
    <source>
        <dbReference type="Proteomes" id="UP000619486"/>
    </source>
</evidence>
<dbReference type="SUPFAM" id="SSF52402">
    <property type="entry name" value="Adenine nucleotide alpha hydrolases-like"/>
    <property type="match status" value="1"/>
</dbReference>
<evidence type="ECO:0000256" key="4">
    <source>
        <dbReference type="ARBA" id="ARBA00022741"/>
    </source>
</evidence>
<evidence type="ECO:0000256" key="2">
    <source>
        <dbReference type="ARBA" id="ARBA00005752"/>
    </source>
</evidence>
<sequence length="618" mass="68984">MCGITGWVSFDRDLTQQRTQLDAMTQTMACRGPDAGGAWLDRHAALGHRRLAVIDLEGGTQPMVVPTDDGPVTITYSGEVYNYTELRGELLRQGHRFQTRSDTEVVLHGYLEWGEAVAERLNGMFAFAVWDSRVEKLVMIRDRMGVKPLYFSSTDDGVLFGSEPKAILANPLADRAVDLDGLRELVSFTQTPGSAAWCGMREVVPGGVVTVDRSGLRERRYWTLPTRPHTDDQKTTVATVRELLEDIVGRQLVSDVPRCTLLSGGLDSSVITALAAAKLGRPGEHGEPGEKVRSFAVDFVGREDDFIADELRGTTDAPYAREVAAHVGSRHESIVLDHAAIADPAVRRAVITARDSLLSLGDMDASLYLLFKAIREQSTVALSGESADEVFGGYRWFHQPEVQAAETFPWMAVFVSGARAQVSDRFNADITAALDLPTYIRDRYSDAVGEVERAEGESDHEMRMRVMCYLHLTRFVRMLLERKDRISMAVGLEVRVPFCDHRLVEYVYNTPWSMKTFDGREKSLLRAATADLLPKSVLTRVKAPYPATVDPHYTGALLQQSKELLTTDDPVFDLVDRGWLENITRQDSATMPIDVRNGMERVLDLSTWLDIYRPELRL</sequence>
<dbReference type="EMBL" id="BMQQ01000007">
    <property type="protein sequence ID" value="GGT30012.1"/>
    <property type="molecule type" value="Genomic_DNA"/>
</dbReference>
<dbReference type="Pfam" id="PF00733">
    <property type="entry name" value="Asn_synthase"/>
    <property type="match status" value="1"/>
</dbReference>
<evidence type="ECO:0000256" key="8">
    <source>
        <dbReference type="ARBA" id="ARBA00048741"/>
    </source>
</evidence>
<gene>
    <name evidence="13" type="primary">asnB</name>
    <name evidence="13" type="ORF">GCM10014713_24460</name>
</gene>
<dbReference type="CDD" id="cd00712">
    <property type="entry name" value="AsnB"/>
    <property type="match status" value="1"/>
</dbReference>
<evidence type="ECO:0000259" key="12">
    <source>
        <dbReference type="PROSITE" id="PS51278"/>
    </source>
</evidence>
<organism evidence="13 14">
    <name type="scientific">Streptomyces purpureus</name>
    <dbReference type="NCBI Taxonomy" id="1951"/>
    <lineage>
        <taxon>Bacteria</taxon>
        <taxon>Bacillati</taxon>
        <taxon>Actinomycetota</taxon>
        <taxon>Actinomycetes</taxon>
        <taxon>Kitasatosporales</taxon>
        <taxon>Streptomycetaceae</taxon>
        <taxon>Streptomyces</taxon>
    </lineage>
</organism>
<keyword evidence="6 9" id="KW-0061">Asparagine biosynthesis</keyword>
<reference evidence="13" key="1">
    <citation type="journal article" date="2014" name="Int. J. Syst. Evol. Microbiol.">
        <title>Complete genome sequence of Corynebacterium casei LMG S-19264T (=DSM 44701T), isolated from a smear-ripened cheese.</title>
        <authorList>
            <consortium name="US DOE Joint Genome Institute (JGI-PGF)"/>
            <person name="Walter F."/>
            <person name="Albersmeier A."/>
            <person name="Kalinowski J."/>
            <person name="Ruckert C."/>
        </authorList>
    </citation>
    <scope>NUCLEOTIDE SEQUENCE</scope>
    <source>
        <strain evidence="13">JCM 3172</strain>
    </source>
</reference>
<feature type="site" description="Important for beta-aspartyl-AMP intermediate formation" evidence="11">
    <location>
        <position position="385"/>
    </location>
</feature>
<feature type="binding site" evidence="10">
    <location>
        <position position="297"/>
    </location>
    <ligand>
        <name>ATP</name>
        <dbReference type="ChEBI" id="CHEBI:30616"/>
    </ligand>
</feature>
<evidence type="ECO:0000256" key="11">
    <source>
        <dbReference type="PIRSR" id="PIRSR001589-3"/>
    </source>
</evidence>
<dbReference type="Gene3D" id="3.40.50.620">
    <property type="entry name" value="HUPs"/>
    <property type="match status" value="1"/>
</dbReference>
<dbReference type="NCBIfam" id="TIGR01536">
    <property type="entry name" value="asn_synth_AEB"/>
    <property type="match status" value="1"/>
</dbReference>
<evidence type="ECO:0000256" key="3">
    <source>
        <dbReference type="ARBA" id="ARBA00012737"/>
    </source>
</evidence>
<dbReference type="PIRSF" id="PIRSF001589">
    <property type="entry name" value="Asn_synthetase_glu-h"/>
    <property type="match status" value="1"/>
</dbReference>
<dbReference type="PANTHER" id="PTHR43284">
    <property type="entry name" value="ASPARAGINE SYNTHETASE (GLUTAMINE-HYDROLYZING)"/>
    <property type="match status" value="1"/>
</dbReference>
<dbReference type="InterPro" id="IPR051786">
    <property type="entry name" value="ASN_synthetase/amidase"/>
</dbReference>
<dbReference type="PANTHER" id="PTHR43284:SF1">
    <property type="entry name" value="ASPARAGINE SYNTHETASE"/>
    <property type="match status" value="1"/>
</dbReference>